<keyword evidence="3" id="KW-1185">Reference proteome</keyword>
<feature type="domain" description="Kazal-like" evidence="1">
    <location>
        <begin position="9"/>
        <end position="39"/>
    </location>
</feature>
<evidence type="ECO:0000313" key="3">
    <source>
        <dbReference type="Proteomes" id="UP000824540"/>
    </source>
</evidence>
<comment type="caution">
    <text evidence="2">The sequence shown here is derived from an EMBL/GenBank/DDBJ whole genome shotgun (WGS) entry which is preliminary data.</text>
</comment>
<dbReference type="InterPro" id="IPR002350">
    <property type="entry name" value="Kazal_dom"/>
</dbReference>
<dbReference type="Proteomes" id="UP000824540">
    <property type="component" value="Unassembled WGS sequence"/>
</dbReference>
<dbReference type="Gene3D" id="3.30.60.30">
    <property type="match status" value="1"/>
</dbReference>
<sequence>MTPCRVRTRYRRCPRMFLPLCGDDGNTYNKCDLCLHNLLHEVVQYLHPVNVSVDIRRVRPFALLPLNQISAHRARSWLLVRSLWGPMPLVTLLASGDLQVFALPDSGVLRLWLSAAEFHSSCSLVTVRLCSSVANHRGSKLPFRLR</sequence>
<dbReference type="SUPFAM" id="SSF100895">
    <property type="entry name" value="Kazal-type serine protease inhibitors"/>
    <property type="match status" value="1"/>
</dbReference>
<dbReference type="Pfam" id="PF00050">
    <property type="entry name" value="Kazal_1"/>
    <property type="match status" value="1"/>
</dbReference>
<protein>
    <recommendedName>
        <fullName evidence="1">Kazal-like domain-containing protein</fullName>
    </recommendedName>
</protein>
<dbReference type="EMBL" id="JAFBMS010000055">
    <property type="protein sequence ID" value="KAG9339327.1"/>
    <property type="molecule type" value="Genomic_DNA"/>
</dbReference>
<evidence type="ECO:0000259" key="1">
    <source>
        <dbReference type="Pfam" id="PF00050"/>
    </source>
</evidence>
<proteinExistence type="predicted"/>
<organism evidence="2 3">
    <name type="scientific">Albula glossodonta</name>
    <name type="common">roundjaw bonefish</name>
    <dbReference type="NCBI Taxonomy" id="121402"/>
    <lineage>
        <taxon>Eukaryota</taxon>
        <taxon>Metazoa</taxon>
        <taxon>Chordata</taxon>
        <taxon>Craniata</taxon>
        <taxon>Vertebrata</taxon>
        <taxon>Euteleostomi</taxon>
        <taxon>Actinopterygii</taxon>
        <taxon>Neopterygii</taxon>
        <taxon>Teleostei</taxon>
        <taxon>Albuliformes</taxon>
        <taxon>Albulidae</taxon>
        <taxon>Albula</taxon>
    </lineage>
</organism>
<reference evidence="2" key="1">
    <citation type="thesis" date="2021" institute="BYU ScholarsArchive" country="Provo, UT, USA">
        <title>Applications of and Algorithms for Genome Assembly and Genomic Analyses with an Emphasis on Marine Teleosts.</title>
        <authorList>
            <person name="Pickett B.D."/>
        </authorList>
    </citation>
    <scope>NUCLEOTIDE SEQUENCE</scope>
    <source>
        <strain evidence="2">HI-2016</strain>
    </source>
</reference>
<accession>A0A8T2NSK2</accession>
<gene>
    <name evidence="2" type="ORF">JZ751_023883</name>
</gene>
<evidence type="ECO:0000313" key="2">
    <source>
        <dbReference type="EMBL" id="KAG9339327.1"/>
    </source>
</evidence>
<dbReference type="AlphaFoldDB" id="A0A8T2NSK2"/>
<dbReference type="InterPro" id="IPR036058">
    <property type="entry name" value="Kazal_dom_sf"/>
</dbReference>
<name>A0A8T2NSK2_9TELE</name>